<feature type="compositionally biased region" description="Gly residues" evidence="3">
    <location>
        <begin position="8"/>
        <end position="20"/>
    </location>
</feature>
<dbReference type="InterPro" id="IPR031107">
    <property type="entry name" value="Small_HSP"/>
</dbReference>
<dbReference type="EMBL" id="JBHSPX010000004">
    <property type="protein sequence ID" value="MFC6063029.1"/>
    <property type="molecule type" value="Genomic_DNA"/>
</dbReference>
<dbReference type="RefSeq" id="WP_031053264.1">
    <property type="nucleotide sequence ID" value="NZ_JBHSPX010000004.1"/>
</dbReference>
<reference evidence="6" key="1">
    <citation type="journal article" date="2019" name="Int. J. Syst. Evol. Microbiol.">
        <title>The Global Catalogue of Microorganisms (GCM) 10K type strain sequencing project: providing services to taxonomists for standard genome sequencing and annotation.</title>
        <authorList>
            <consortium name="The Broad Institute Genomics Platform"/>
            <consortium name="The Broad Institute Genome Sequencing Center for Infectious Disease"/>
            <person name="Wu L."/>
            <person name="Ma J."/>
        </authorList>
    </citation>
    <scope>NUCLEOTIDE SEQUENCE [LARGE SCALE GENOMIC DNA]</scope>
    <source>
        <strain evidence="6">CGMCC 1.15180</strain>
    </source>
</reference>
<proteinExistence type="inferred from homology"/>
<gene>
    <name evidence="5" type="ORF">ACFP4F_10750</name>
</gene>
<dbReference type="InterPro" id="IPR008978">
    <property type="entry name" value="HSP20-like_chaperone"/>
</dbReference>
<evidence type="ECO:0000313" key="5">
    <source>
        <dbReference type="EMBL" id="MFC6063029.1"/>
    </source>
</evidence>
<evidence type="ECO:0000256" key="2">
    <source>
        <dbReference type="RuleBase" id="RU003616"/>
    </source>
</evidence>
<organism evidence="5 6">
    <name type="scientific">Streptomyces ochraceiscleroticus</name>
    <dbReference type="NCBI Taxonomy" id="47761"/>
    <lineage>
        <taxon>Bacteria</taxon>
        <taxon>Bacillati</taxon>
        <taxon>Actinomycetota</taxon>
        <taxon>Actinomycetes</taxon>
        <taxon>Kitasatosporales</taxon>
        <taxon>Streptomycetaceae</taxon>
        <taxon>Streptomyces</taxon>
    </lineage>
</organism>
<comment type="caution">
    <text evidence="5">The sequence shown here is derived from an EMBL/GenBank/DDBJ whole genome shotgun (WGS) entry which is preliminary data.</text>
</comment>
<feature type="region of interest" description="Disordered" evidence="3">
    <location>
        <begin position="1"/>
        <end position="20"/>
    </location>
</feature>
<keyword evidence="6" id="KW-1185">Reference proteome</keyword>
<evidence type="ECO:0000256" key="3">
    <source>
        <dbReference type="SAM" id="MobiDB-lite"/>
    </source>
</evidence>
<dbReference type="Gene3D" id="2.60.40.790">
    <property type="match status" value="1"/>
</dbReference>
<accession>A0ABW1MIJ7</accession>
<evidence type="ECO:0000259" key="4">
    <source>
        <dbReference type="PROSITE" id="PS01031"/>
    </source>
</evidence>
<feature type="domain" description="SHSP" evidence="4">
    <location>
        <begin position="48"/>
        <end position="156"/>
    </location>
</feature>
<dbReference type="Pfam" id="PF00011">
    <property type="entry name" value="HSP20"/>
    <property type="match status" value="1"/>
</dbReference>
<dbReference type="SUPFAM" id="SSF49764">
    <property type="entry name" value="HSP20-like chaperones"/>
    <property type="match status" value="1"/>
</dbReference>
<dbReference type="Proteomes" id="UP001596139">
    <property type="component" value="Unassembled WGS sequence"/>
</dbReference>
<sequence length="156" mass="17407">MNLPMRRAGGGLEQRQGGGLSAWDPFTEFENLWNQMGQLFGRTVSPVGREGTWMPTVEEEELDDAYLVRAELPGVPQQNVNVEVDDNELQITGEISEEQQGNVLSRRTGRFFYRTSLPGGIDSERTEADLTDGILRVRLPKSGTSQRRRIALGGKD</sequence>
<name>A0ABW1MIJ7_9ACTN</name>
<evidence type="ECO:0000256" key="1">
    <source>
        <dbReference type="PROSITE-ProRule" id="PRU00285"/>
    </source>
</evidence>
<comment type="similarity">
    <text evidence="1 2">Belongs to the small heat shock protein (HSP20) family.</text>
</comment>
<dbReference type="CDD" id="cd06464">
    <property type="entry name" value="ACD_sHsps-like"/>
    <property type="match status" value="1"/>
</dbReference>
<dbReference type="InterPro" id="IPR002068">
    <property type="entry name" value="A-crystallin/Hsp20_dom"/>
</dbReference>
<protein>
    <submittedName>
        <fullName evidence="5">Hsp20/alpha crystallin family protein</fullName>
    </submittedName>
</protein>
<dbReference type="PROSITE" id="PS01031">
    <property type="entry name" value="SHSP"/>
    <property type="match status" value="1"/>
</dbReference>
<evidence type="ECO:0000313" key="6">
    <source>
        <dbReference type="Proteomes" id="UP001596139"/>
    </source>
</evidence>
<dbReference type="PANTHER" id="PTHR11527">
    <property type="entry name" value="HEAT-SHOCK PROTEIN 20 FAMILY MEMBER"/>
    <property type="match status" value="1"/>
</dbReference>